<evidence type="ECO:0000313" key="3">
    <source>
        <dbReference type="Proteomes" id="UP001521137"/>
    </source>
</evidence>
<dbReference type="Proteomes" id="UP001521137">
    <property type="component" value="Unassembled WGS sequence"/>
</dbReference>
<dbReference type="Pfam" id="PF10972">
    <property type="entry name" value="CsiV"/>
    <property type="match status" value="1"/>
</dbReference>
<dbReference type="InterPro" id="IPR021241">
    <property type="entry name" value="CsiV"/>
</dbReference>
<protein>
    <submittedName>
        <fullName evidence="2">Peptidoglycan binding protein CsiV</fullName>
    </submittedName>
</protein>
<keyword evidence="3" id="KW-1185">Reference proteome</keyword>
<feature type="compositionally biased region" description="Basic and acidic residues" evidence="1">
    <location>
        <begin position="122"/>
        <end position="140"/>
    </location>
</feature>
<comment type="caution">
    <text evidence="2">The sequence shown here is derived from an EMBL/GenBank/DDBJ whole genome shotgun (WGS) entry which is preliminary data.</text>
</comment>
<sequence length="576" mass="66032">MSLIFNNKIGFFKKTALVSSLTFSVLVKQANAAEQEWWFDVEVILFDRHQATDSVSEKFRQSSLLANENQALDLFTPYLTPDLSFVRAGLPFCRASRIELEQQKHQEKFAFPEPEQETELDPEQKVESAEQRSSSIHDNELTESSTLADTALDTKNQDLPQQDTDQPSDDNFEYQVVSSDIFSDNQSVIDTNQAVNKESNQTDQEILKAEGSDAEVSVLSEQKRAPMHDLTVDWIEWQAPQRYPCVYAEQVEPSLLSYQLYLETVNQDPLEQLSQMPVEINGVEWQQKQQQNQGSFLLPKDLLRMQDLYQSIKKQKDIEPLLHTSWRQKVTFGAENAQSYRLFAGKNYASEFAASGLRKAKEQAELSAQQPISEKFYIPDEELRTMSTEQKQTWIASHQNEDVTVPEGSFDLFTKIEQALNDNSDLSTEFYVSQQVQPISDETNDSLGQLWQIDGNIKVYLKNVGRVPYLHIDSNLDYRKPVFDPNITTESSTTKQTSTNLLATDELTNQLTSNLDPASSIEAPQTNFIQSANFNQLRRVISKQVHYFDHPLFGMIVRIHRYKWPVVEETDQSSEE</sequence>
<proteinExistence type="predicted"/>
<feature type="region of interest" description="Disordered" evidence="1">
    <location>
        <begin position="108"/>
        <end position="145"/>
    </location>
</feature>
<name>A0ABS9D263_9ALTE</name>
<organism evidence="2 3">
    <name type="scientific">Paraglaciecola algarum</name>
    <dbReference type="NCBI Taxonomy" id="3050085"/>
    <lineage>
        <taxon>Bacteria</taxon>
        <taxon>Pseudomonadati</taxon>
        <taxon>Pseudomonadota</taxon>
        <taxon>Gammaproteobacteria</taxon>
        <taxon>Alteromonadales</taxon>
        <taxon>Alteromonadaceae</taxon>
        <taxon>Paraglaciecola</taxon>
    </lineage>
</organism>
<gene>
    <name evidence="2" type="ORF">L0668_02680</name>
</gene>
<accession>A0ABS9D263</accession>
<evidence type="ECO:0000313" key="2">
    <source>
        <dbReference type="EMBL" id="MCF2946996.1"/>
    </source>
</evidence>
<dbReference type="RefSeq" id="WP_235310511.1">
    <property type="nucleotide sequence ID" value="NZ_JAKGAS010000001.1"/>
</dbReference>
<dbReference type="EMBL" id="JAKGAS010000001">
    <property type="protein sequence ID" value="MCF2946996.1"/>
    <property type="molecule type" value="Genomic_DNA"/>
</dbReference>
<reference evidence="2 3" key="1">
    <citation type="submission" date="2022-01" db="EMBL/GenBank/DDBJ databases">
        <title>Paraglaciecola sp. G1-23.</title>
        <authorList>
            <person name="Jin M.S."/>
            <person name="Han D.M."/>
            <person name="Kim H.M."/>
            <person name="Jeon C.O."/>
        </authorList>
    </citation>
    <scope>NUCLEOTIDE SEQUENCE [LARGE SCALE GENOMIC DNA]</scope>
    <source>
        <strain evidence="2 3">G1-23</strain>
    </source>
</reference>
<evidence type="ECO:0000256" key="1">
    <source>
        <dbReference type="SAM" id="MobiDB-lite"/>
    </source>
</evidence>